<keyword evidence="5" id="KW-1185">Reference proteome</keyword>
<organism evidence="4 5">
    <name type="scientific">Lichenicoccus roseus</name>
    <dbReference type="NCBI Taxonomy" id="2683649"/>
    <lineage>
        <taxon>Bacteria</taxon>
        <taxon>Pseudomonadati</taxon>
        <taxon>Pseudomonadota</taxon>
        <taxon>Alphaproteobacteria</taxon>
        <taxon>Acetobacterales</taxon>
        <taxon>Acetobacteraceae</taxon>
        <taxon>Lichenicoccus</taxon>
    </lineage>
</organism>
<comment type="caution">
    <text evidence="4">The sequence shown here is derived from an EMBL/GenBank/DDBJ whole genome shotgun (WGS) entry which is preliminary data.</text>
</comment>
<dbReference type="Proteomes" id="UP000305654">
    <property type="component" value="Unassembled WGS sequence"/>
</dbReference>
<dbReference type="OrthoDB" id="9807064at2"/>
<evidence type="ECO:0000313" key="5">
    <source>
        <dbReference type="Proteomes" id="UP000305654"/>
    </source>
</evidence>
<dbReference type="InterPro" id="IPR004143">
    <property type="entry name" value="BPL_LPL_catalytic"/>
</dbReference>
<name>A0A5R9JEZ8_9PROT</name>
<dbReference type="PROSITE" id="PS51733">
    <property type="entry name" value="BPL_LPL_CATALYTIC"/>
    <property type="match status" value="1"/>
</dbReference>
<dbReference type="GO" id="GO:0004077">
    <property type="term" value="F:biotin--[biotin carboxyl-carrier protein] ligase activity"/>
    <property type="evidence" value="ECO:0007669"/>
    <property type="project" value="UniProtKB-EC"/>
</dbReference>
<dbReference type="Gene3D" id="3.30.930.10">
    <property type="entry name" value="Bira Bifunctional Protein, Domain 2"/>
    <property type="match status" value="1"/>
</dbReference>
<evidence type="ECO:0000313" key="4">
    <source>
        <dbReference type="EMBL" id="TLU72878.1"/>
    </source>
</evidence>
<protein>
    <submittedName>
        <fullName evidence="4">Biotin--[acetyl-CoA-carboxylase] ligase</fullName>
        <ecNumber evidence="4">6.3.4.15</ecNumber>
    </submittedName>
</protein>
<accession>A0A5R9JEZ8</accession>
<dbReference type="PANTHER" id="PTHR12835:SF5">
    <property type="entry name" value="BIOTIN--PROTEIN LIGASE"/>
    <property type="match status" value="1"/>
</dbReference>
<dbReference type="EC" id="6.3.4.15" evidence="4"/>
<feature type="domain" description="BPL/LPL catalytic" evidence="3">
    <location>
        <begin position="9"/>
        <end position="205"/>
    </location>
</feature>
<evidence type="ECO:0000259" key="3">
    <source>
        <dbReference type="PROSITE" id="PS51733"/>
    </source>
</evidence>
<dbReference type="EMBL" id="VCDI01000003">
    <property type="protein sequence ID" value="TLU72878.1"/>
    <property type="molecule type" value="Genomic_DNA"/>
</dbReference>
<dbReference type="Pfam" id="PF03099">
    <property type="entry name" value="BPL_LplA_LipB"/>
    <property type="match status" value="1"/>
</dbReference>
<reference evidence="4 5" key="1">
    <citation type="submission" date="2019-05" db="EMBL/GenBank/DDBJ databases">
        <authorList>
            <person name="Pankratov T."/>
            <person name="Grouzdev D."/>
        </authorList>
    </citation>
    <scope>NUCLEOTIDE SEQUENCE [LARGE SCALE GENOMIC DNA]</scope>
    <source>
        <strain evidence="4 5">KEBCLARHB70R</strain>
    </source>
</reference>
<keyword evidence="1 4" id="KW-0436">Ligase</keyword>
<dbReference type="AlphaFoldDB" id="A0A5R9JEZ8"/>
<proteinExistence type="predicted"/>
<dbReference type="InterPro" id="IPR004408">
    <property type="entry name" value="Biotin_CoA_COase_ligase"/>
</dbReference>
<evidence type="ECO:0000256" key="1">
    <source>
        <dbReference type="ARBA" id="ARBA00022598"/>
    </source>
</evidence>
<sequence>MIPGAGDRLPGGPTWRLQDHETLPSTSDLCIELARAGEPAGLAVLARSQTRGRGTRGRGWMSGAGALALSVLLRPQEGDASRASVWPFVASLALHDAFALTPRHRQSLRLKWPNDVMLADTGEAGSSAATALPARKLAGILIERSPSSADDAGWLVLGFGANLASAPILTDRSTGCLAELGAAPDPRLIAERLLAALSGRIEEMQRGGFAAIRQAWLDRAFPAGTALAVRTPAGETLGAFSSIAEDGTLLLRVGGAISRISTGEVMLAGAGASS</sequence>
<dbReference type="PANTHER" id="PTHR12835">
    <property type="entry name" value="BIOTIN PROTEIN LIGASE"/>
    <property type="match status" value="1"/>
</dbReference>
<dbReference type="NCBIfam" id="TIGR00121">
    <property type="entry name" value="birA_ligase"/>
    <property type="match status" value="1"/>
</dbReference>
<dbReference type="SUPFAM" id="SSF55681">
    <property type="entry name" value="Class II aaRS and biotin synthetases"/>
    <property type="match status" value="1"/>
</dbReference>
<feature type="region of interest" description="Disordered" evidence="2">
    <location>
        <begin position="1"/>
        <end position="20"/>
    </location>
</feature>
<gene>
    <name evidence="4" type="ORF">FE263_11935</name>
</gene>
<dbReference type="GO" id="GO:0005737">
    <property type="term" value="C:cytoplasm"/>
    <property type="evidence" value="ECO:0007669"/>
    <property type="project" value="TreeGrafter"/>
</dbReference>
<dbReference type="InterPro" id="IPR045864">
    <property type="entry name" value="aa-tRNA-synth_II/BPL/LPL"/>
</dbReference>
<evidence type="ECO:0000256" key="2">
    <source>
        <dbReference type="SAM" id="MobiDB-lite"/>
    </source>
</evidence>